<feature type="compositionally biased region" description="Basic residues" evidence="2">
    <location>
        <begin position="125"/>
        <end position="134"/>
    </location>
</feature>
<feature type="coiled-coil region" evidence="1">
    <location>
        <begin position="13"/>
        <end position="47"/>
    </location>
</feature>
<dbReference type="Proteomes" id="UP000515203">
    <property type="component" value="Unplaced"/>
</dbReference>
<proteinExistence type="predicted"/>
<keyword evidence="1" id="KW-0175">Coiled coil</keyword>
<feature type="region of interest" description="Disordered" evidence="2">
    <location>
        <begin position="102"/>
        <end position="151"/>
    </location>
</feature>
<keyword evidence="3" id="KW-1185">Reference proteome</keyword>
<dbReference type="GeneID" id="101571138"/>
<organism evidence="3 4">
    <name type="scientific">Octodon degus</name>
    <name type="common">Degu</name>
    <name type="synonym">Sciurus degus</name>
    <dbReference type="NCBI Taxonomy" id="10160"/>
    <lineage>
        <taxon>Eukaryota</taxon>
        <taxon>Metazoa</taxon>
        <taxon>Chordata</taxon>
        <taxon>Craniata</taxon>
        <taxon>Vertebrata</taxon>
        <taxon>Euteleostomi</taxon>
        <taxon>Mammalia</taxon>
        <taxon>Eutheria</taxon>
        <taxon>Euarchontoglires</taxon>
        <taxon>Glires</taxon>
        <taxon>Rodentia</taxon>
        <taxon>Hystricomorpha</taxon>
        <taxon>Octodontidae</taxon>
        <taxon>Octodon</taxon>
    </lineage>
</organism>
<dbReference type="RefSeq" id="XP_023557831.1">
    <property type="nucleotide sequence ID" value="XM_023702063.1"/>
</dbReference>
<accession>A0A6P6DCV4</accession>
<dbReference type="InParanoid" id="A0A6P6DCV4"/>
<sequence>MRNILDSEEEKHLRKLKKEEEDVLRDLAESEKELAQEAQSVRALISDVQHRLQGSARTMLQGVKDTIERCKLLIVKKPRSSPKKQRVVFQAPDLREFLQSHQAFVKPSPSNNPWAPFVVDNPRPNSKKKGKHQALRPNNSWKYSQEEDYSD</sequence>
<protein>
    <submittedName>
        <fullName evidence="4">Tripartite motif-containing protein 5-like</fullName>
    </submittedName>
</protein>
<dbReference type="OrthoDB" id="10495446at2759"/>
<name>A0A6P6DCV4_OCTDE</name>
<gene>
    <name evidence="4" type="primary">LOC101571138</name>
</gene>
<evidence type="ECO:0000313" key="4">
    <source>
        <dbReference type="RefSeq" id="XP_023557831.1"/>
    </source>
</evidence>
<evidence type="ECO:0000256" key="2">
    <source>
        <dbReference type="SAM" id="MobiDB-lite"/>
    </source>
</evidence>
<reference evidence="4" key="1">
    <citation type="submission" date="2025-08" db="UniProtKB">
        <authorList>
            <consortium name="RefSeq"/>
        </authorList>
    </citation>
    <scope>IDENTIFICATION</scope>
</reference>
<dbReference type="AlphaFoldDB" id="A0A6P6DCV4"/>
<evidence type="ECO:0000256" key="1">
    <source>
        <dbReference type="SAM" id="Coils"/>
    </source>
</evidence>
<evidence type="ECO:0000313" key="3">
    <source>
        <dbReference type="Proteomes" id="UP000515203"/>
    </source>
</evidence>